<dbReference type="Gramene" id="PGSC0003DMT400055320">
    <property type="protein sequence ID" value="PGSC0003DMT400055320"/>
    <property type="gene ID" value="PGSC0003DMG400021473"/>
</dbReference>
<protein>
    <submittedName>
        <fullName evidence="1">Late blight resistance protein</fullName>
    </submittedName>
</protein>
<accession>M1BXQ8</accession>
<dbReference type="AlphaFoldDB" id="M1BXQ8"/>
<reference evidence="1" key="2">
    <citation type="submission" date="2015-06" db="UniProtKB">
        <authorList>
            <consortium name="EnsemblPlants"/>
        </authorList>
    </citation>
    <scope>IDENTIFICATION</scope>
    <source>
        <strain evidence="1">DM1-3 516 R44</strain>
    </source>
</reference>
<dbReference type="EnsemblPlants" id="PGSC0003DMT400055320">
    <property type="protein sequence ID" value="PGSC0003DMT400055320"/>
    <property type="gene ID" value="PGSC0003DMG400021473"/>
</dbReference>
<dbReference type="InParanoid" id="M1BXQ8"/>
<proteinExistence type="predicted"/>
<keyword evidence="2" id="KW-1185">Reference proteome</keyword>
<reference evidence="2" key="1">
    <citation type="journal article" date="2011" name="Nature">
        <title>Genome sequence and analysis of the tuber crop potato.</title>
        <authorList>
            <consortium name="The Potato Genome Sequencing Consortium"/>
        </authorList>
    </citation>
    <scope>NUCLEOTIDE SEQUENCE [LARGE SCALE GENOMIC DNA]</scope>
    <source>
        <strain evidence="2">cv. DM1-3 516 R44</strain>
    </source>
</reference>
<evidence type="ECO:0000313" key="1">
    <source>
        <dbReference type="EnsemblPlants" id="PGSC0003DMT400055320"/>
    </source>
</evidence>
<name>M1BXQ8_SOLTU</name>
<dbReference type="Proteomes" id="UP000011115">
    <property type="component" value="Unassembled WGS sequence"/>
</dbReference>
<organism evidence="1 2">
    <name type="scientific">Solanum tuberosum</name>
    <name type="common">Potato</name>
    <dbReference type="NCBI Taxonomy" id="4113"/>
    <lineage>
        <taxon>Eukaryota</taxon>
        <taxon>Viridiplantae</taxon>
        <taxon>Streptophyta</taxon>
        <taxon>Embryophyta</taxon>
        <taxon>Tracheophyta</taxon>
        <taxon>Spermatophyta</taxon>
        <taxon>Magnoliopsida</taxon>
        <taxon>eudicotyledons</taxon>
        <taxon>Gunneridae</taxon>
        <taxon>Pentapetalae</taxon>
        <taxon>asterids</taxon>
        <taxon>lamiids</taxon>
        <taxon>Solanales</taxon>
        <taxon>Solanaceae</taxon>
        <taxon>Solanoideae</taxon>
        <taxon>Solaneae</taxon>
        <taxon>Solanum</taxon>
    </lineage>
</organism>
<evidence type="ECO:0000313" key="2">
    <source>
        <dbReference type="Proteomes" id="UP000011115"/>
    </source>
</evidence>
<dbReference type="HOGENOM" id="CLU_2854128_0_0_1"/>
<sequence>MQRGSPTDSELLTGSMVRWNANPSYLCLHHNKMQANWHQYIECMSMRVGVLTNIGLKGNLKETLTLATT</sequence>
<dbReference type="PaxDb" id="4113-PGSC0003DMT400055320"/>